<dbReference type="PANTHER" id="PTHR34286">
    <property type="entry name" value="TRANSMEMBRANE PROTEIN"/>
    <property type="match status" value="1"/>
</dbReference>
<gene>
    <name evidence="1" type="ORF">JDV02_007966</name>
</gene>
<sequence>MTDHALVRGLHSARRNCAPSISLTHPSTSQSTWAVVEKSRKSSLLVPLHRNAGPRPPRTLRQSAAPISTYLNRTRAVLSDMTSLHLRYPKHVWSPAGGWYAQPANWRANTLIAGAVLVGVVAVTWRFSAERETWARKPESWEWHPSRYWSKQLIEWDKEDRLKANASKAAKE</sequence>
<dbReference type="RefSeq" id="XP_047845522.1">
    <property type="nucleotide sequence ID" value="XM_047989520.1"/>
</dbReference>
<dbReference type="EMBL" id="CP086360">
    <property type="protein sequence ID" value="UNI22041.1"/>
    <property type="molecule type" value="Genomic_DNA"/>
</dbReference>
<proteinExistence type="predicted"/>
<dbReference type="OrthoDB" id="2100988at2759"/>
<organism evidence="1 2">
    <name type="scientific">Purpureocillium takamizusanense</name>
    <dbReference type="NCBI Taxonomy" id="2060973"/>
    <lineage>
        <taxon>Eukaryota</taxon>
        <taxon>Fungi</taxon>
        <taxon>Dikarya</taxon>
        <taxon>Ascomycota</taxon>
        <taxon>Pezizomycotina</taxon>
        <taxon>Sordariomycetes</taxon>
        <taxon>Hypocreomycetidae</taxon>
        <taxon>Hypocreales</taxon>
        <taxon>Ophiocordycipitaceae</taxon>
        <taxon>Purpureocillium</taxon>
    </lineage>
</organism>
<name>A0A9Q8VE91_9HYPO</name>
<accession>A0A9Q8VE91</accession>
<evidence type="ECO:0000313" key="2">
    <source>
        <dbReference type="Proteomes" id="UP000829364"/>
    </source>
</evidence>
<dbReference type="PANTHER" id="PTHR34286:SF1">
    <property type="entry name" value="TRANSMEMBRANE PROTEIN"/>
    <property type="match status" value="1"/>
</dbReference>
<dbReference type="Proteomes" id="UP000829364">
    <property type="component" value="Chromosome 7"/>
</dbReference>
<dbReference type="KEGG" id="ptkz:JDV02_007966"/>
<keyword evidence="2" id="KW-1185">Reference proteome</keyword>
<dbReference type="AlphaFoldDB" id="A0A9Q8VE91"/>
<dbReference type="GeneID" id="72069914"/>
<protein>
    <submittedName>
        <fullName evidence="1">Uncharacterized protein</fullName>
    </submittedName>
</protein>
<reference evidence="1" key="1">
    <citation type="submission" date="2021-11" db="EMBL/GenBank/DDBJ databases">
        <title>Purpureocillium_takamizusanense_genome.</title>
        <authorList>
            <person name="Nguyen N.-H."/>
        </authorList>
    </citation>
    <scope>NUCLEOTIDE SEQUENCE</scope>
    <source>
        <strain evidence="1">PT3</strain>
    </source>
</reference>
<evidence type="ECO:0000313" key="1">
    <source>
        <dbReference type="EMBL" id="UNI22041.1"/>
    </source>
</evidence>